<keyword evidence="2" id="KW-0732">Signal</keyword>
<dbReference type="AlphaFoldDB" id="A0A9X2TEJ8"/>
<sequence>MMRSTISVLAAALVFAFLLVGCDNVNNPTDLNEDPTAPTSMEPGLQFAEVPLGITDTRFEGWRANLIHAECITQHLASTTTAWSGCYYTLNEGYNTAYWNRKWSSLRNIEDILAKTNPEENPEFTNIHAMTRILRVFVMHRMTDLYGAVPYEQAGKGVTEEIENPEYDAPSEIYPAMIEDLQEARGQLDPSVSTLDPGRDLLFAGDIQKWEKFANSMILRLGMRMSEVAPDQAQAAVQDALNSGVMESNDDIAYVEHVETNGDRWGVGEVFQDFGVGGHAFRVSKTLMDILTGEAGVSPDMDPRTNIFTAQYADDGSLTTENPASLEGFENGLQPEEFPDNTFQFAQPHRSYMVQYSSPSLFQSYGEVKFLEAEAALRGWHPGSGDARQHYEEGIEAAMKHLTIYGAPEIAQSEVDDYLNSLPARAPTLEEIIEQKWIALFLNGYEAWAEFRRTGYPDEVRTNPVNAPASETPQDEFPGRLVYPTNEKQINPNFTEEATTSPDEMSTRLWWARDPGETATP</sequence>
<feature type="signal peptide" evidence="2">
    <location>
        <begin position="1"/>
        <end position="22"/>
    </location>
</feature>
<dbReference type="Gene3D" id="1.25.40.390">
    <property type="match status" value="1"/>
</dbReference>
<proteinExistence type="predicted"/>
<evidence type="ECO:0000256" key="1">
    <source>
        <dbReference type="SAM" id="MobiDB-lite"/>
    </source>
</evidence>
<protein>
    <recommendedName>
        <fullName evidence="5">SusD/RagB family nutrient-binding outer membrane lipoprotein</fullName>
    </recommendedName>
</protein>
<dbReference type="Proteomes" id="UP001155027">
    <property type="component" value="Unassembled WGS sequence"/>
</dbReference>
<gene>
    <name evidence="3" type="ORF">GGP71_002019</name>
</gene>
<dbReference type="SUPFAM" id="SSF48452">
    <property type="entry name" value="TPR-like"/>
    <property type="match status" value="1"/>
</dbReference>
<reference evidence="3" key="1">
    <citation type="submission" date="2022-08" db="EMBL/GenBank/DDBJ databases">
        <title>Genomic Encyclopedia of Type Strains, Phase V (KMG-V): Genome sequencing to study the core and pangenomes of soil and plant-associated prokaryotes.</title>
        <authorList>
            <person name="Whitman W."/>
        </authorList>
    </citation>
    <scope>NUCLEOTIDE SEQUENCE</scope>
    <source>
        <strain evidence="3">0</strain>
    </source>
</reference>
<name>A0A9X2TEJ8_9BACT</name>
<comment type="caution">
    <text evidence="3">The sequence shown here is derived from an EMBL/GenBank/DDBJ whole genome shotgun (WGS) entry which is preliminary data.</text>
</comment>
<evidence type="ECO:0000313" key="3">
    <source>
        <dbReference type="EMBL" id="MCS3678089.1"/>
    </source>
</evidence>
<dbReference type="InterPro" id="IPR011990">
    <property type="entry name" value="TPR-like_helical_dom_sf"/>
</dbReference>
<dbReference type="PROSITE" id="PS51257">
    <property type="entry name" value="PROKAR_LIPOPROTEIN"/>
    <property type="match status" value="1"/>
</dbReference>
<accession>A0A9X2TEJ8</accession>
<evidence type="ECO:0000256" key="2">
    <source>
        <dbReference type="SAM" id="SignalP"/>
    </source>
</evidence>
<feature type="chain" id="PRO_5040776992" description="SusD/RagB family nutrient-binding outer membrane lipoprotein" evidence="2">
    <location>
        <begin position="23"/>
        <end position="521"/>
    </location>
</feature>
<organism evidence="3 4">
    <name type="scientific">Salinibacter ruber</name>
    <dbReference type="NCBI Taxonomy" id="146919"/>
    <lineage>
        <taxon>Bacteria</taxon>
        <taxon>Pseudomonadati</taxon>
        <taxon>Rhodothermota</taxon>
        <taxon>Rhodothermia</taxon>
        <taxon>Rhodothermales</taxon>
        <taxon>Salinibacteraceae</taxon>
        <taxon>Salinibacter</taxon>
    </lineage>
</organism>
<evidence type="ECO:0008006" key="5">
    <source>
        <dbReference type="Google" id="ProtNLM"/>
    </source>
</evidence>
<feature type="region of interest" description="Disordered" evidence="1">
    <location>
        <begin position="466"/>
        <end position="521"/>
    </location>
</feature>
<dbReference type="RefSeq" id="WP_259080454.1">
    <property type="nucleotide sequence ID" value="NZ_JANUAU010000006.1"/>
</dbReference>
<dbReference type="Pfam" id="PF12771">
    <property type="entry name" value="SusD-like_2"/>
    <property type="match status" value="1"/>
</dbReference>
<dbReference type="EMBL" id="JANUAU010000006">
    <property type="protein sequence ID" value="MCS3678089.1"/>
    <property type="molecule type" value="Genomic_DNA"/>
</dbReference>
<feature type="compositionally biased region" description="Polar residues" evidence="1">
    <location>
        <begin position="486"/>
        <end position="504"/>
    </location>
</feature>
<dbReference type="InterPro" id="IPR041662">
    <property type="entry name" value="SusD-like_2"/>
</dbReference>
<evidence type="ECO:0000313" key="4">
    <source>
        <dbReference type="Proteomes" id="UP001155027"/>
    </source>
</evidence>